<keyword evidence="2" id="KW-0812">Transmembrane</keyword>
<reference evidence="3 4" key="1">
    <citation type="submission" date="2024-03" db="EMBL/GenBank/DDBJ databases">
        <title>Genome-scale model development and genomic sequencing of the oleaginous clade Lipomyces.</title>
        <authorList>
            <consortium name="Lawrence Berkeley National Laboratory"/>
            <person name="Czajka J.J."/>
            <person name="Han Y."/>
            <person name="Kim J."/>
            <person name="Mondo S.J."/>
            <person name="Hofstad B.A."/>
            <person name="Robles A."/>
            <person name="Haridas S."/>
            <person name="Riley R."/>
            <person name="LaButti K."/>
            <person name="Pangilinan J."/>
            <person name="Andreopoulos W."/>
            <person name="Lipzen A."/>
            <person name="Yan J."/>
            <person name="Wang M."/>
            <person name="Ng V."/>
            <person name="Grigoriev I.V."/>
            <person name="Spatafora J.W."/>
            <person name="Magnuson J.K."/>
            <person name="Baker S.E."/>
            <person name="Pomraning K.R."/>
        </authorList>
    </citation>
    <scope>NUCLEOTIDE SEQUENCE [LARGE SCALE GENOMIC DNA]</scope>
    <source>
        <strain evidence="3 4">Phaff 52-87</strain>
    </source>
</reference>
<comment type="caution">
    <text evidence="3">The sequence shown here is derived from an EMBL/GenBank/DDBJ whole genome shotgun (WGS) entry which is preliminary data.</text>
</comment>
<dbReference type="EMBL" id="JBBJBU010000008">
    <property type="protein sequence ID" value="KAK7204256.1"/>
    <property type="molecule type" value="Genomic_DNA"/>
</dbReference>
<proteinExistence type="predicted"/>
<evidence type="ECO:0000313" key="4">
    <source>
        <dbReference type="Proteomes" id="UP001498771"/>
    </source>
</evidence>
<keyword evidence="2" id="KW-0472">Membrane</keyword>
<sequence length="323" mass="35562">MRFLFTSGLRSGLARQIDLPLMSRLSPRIIGTHQTISRSGTFITPTPATHIYGASYSSARSTTDLPRYFMHPESPPEPFEGTDSKMSDLPRYFSDPSNPPEPYSRSKSASPSASGALSGSSSYSSELMSSSSSAPSMSTRQSSLSSAPSNSGSDSNNIYNLLLQERKKTLLITVLVFLAIYIGTIAFFWTKMNSLQIQAGRIIKKEREGQQLKIKEKLAALEKQKAILVDERNRALSWRNRDAMILSIHIAMLRKQLVEQAGIEPASADEALEQFQKSAKTSHNWKSSAGSVTGYVFEDNGKETQSGIWGDLMKLTTTVYLGI</sequence>
<feature type="transmembrane region" description="Helical" evidence="2">
    <location>
        <begin position="170"/>
        <end position="189"/>
    </location>
</feature>
<dbReference type="Proteomes" id="UP001498771">
    <property type="component" value="Unassembled WGS sequence"/>
</dbReference>
<gene>
    <name evidence="3" type="ORF">BZA70DRAFT_188143</name>
</gene>
<keyword evidence="4" id="KW-1185">Reference proteome</keyword>
<dbReference type="RefSeq" id="XP_064767289.1">
    <property type="nucleotide sequence ID" value="XM_064910004.1"/>
</dbReference>
<evidence type="ECO:0000256" key="2">
    <source>
        <dbReference type="SAM" id="Phobius"/>
    </source>
</evidence>
<name>A0ABR1F336_9ASCO</name>
<protein>
    <submittedName>
        <fullName evidence="3">Uncharacterized protein</fullName>
    </submittedName>
</protein>
<feature type="compositionally biased region" description="Low complexity" evidence="1">
    <location>
        <begin position="103"/>
        <end position="153"/>
    </location>
</feature>
<dbReference type="GeneID" id="90035516"/>
<evidence type="ECO:0000256" key="1">
    <source>
        <dbReference type="SAM" id="MobiDB-lite"/>
    </source>
</evidence>
<organism evidence="3 4">
    <name type="scientific">Myxozyma melibiosi</name>
    <dbReference type="NCBI Taxonomy" id="54550"/>
    <lineage>
        <taxon>Eukaryota</taxon>
        <taxon>Fungi</taxon>
        <taxon>Dikarya</taxon>
        <taxon>Ascomycota</taxon>
        <taxon>Saccharomycotina</taxon>
        <taxon>Lipomycetes</taxon>
        <taxon>Lipomycetales</taxon>
        <taxon>Lipomycetaceae</taxon>
        <taxon>Myxozyma</taxon>
    </lineage>
</organism>
<evidence type="ECO:0000313" key="3">
    <source>
        <dbReference type="EMBL" id="KAK7204256.1"/>
    </source>
</evidence>
<keyword evidence="2" id="KW-1133">Transmembrane helix</keyword>
<feature type="region of interest" description="Disordered" evidence="1">
    <location>
        <begin position="66"/>
        <end position="153"/>
    </location>
</feature>
<accession>A0ABR1F336</accession>